<dbReference type="AlphaFoldDB" id="A0A7X3K2K9"/>
<dbReference type="PANTHER" id="PTHR43462">
    <property type="entry name" value="ALANYL-TRNA EDITING PROTEIN"/>
    <property type="match status" value="1"/>
</dbReference>
<evidence type="ECO:0000256" key="1">
    <source>
        <dbReference type="ARBA" id="ARBA00001947"/>
    </source>
</evidence>
<dbReference type="InterPro" id="IPR009000">
    <property type="entry name" value="Transl_B-barrel_sf"/>
</dbReference>
<proteinExistence type="predicted"/>
<protein>
    <recommendedName>
        <fullName evidence="3">Alanine--tRNA ligase</fullName>
    </recommendedName>
    <alternativeName>
        <fullName evidence="6">Alanyl-tRNA synthetase</fullName>
    </alternativeName>
</protein>
<dbReference type="GO" id="GO:0003676">
    <property type="term" value="F:nucleic acid binding"/>
    <property type="evidence" value="ECO:0007669"/>
    <property type="project" value="InterPro"/>
</dbReference>
<evidence type="ECO:0000313" key="9">
    <source>
        <dbReference type="Proteomes" id="UP000438106"/>
    </source>
</evidence>
<comment type="caution">
    <text evidence="8">The sequence shown here is derived from an EMBL/GenBank/DDBJ whole genome shotgun (WGS) entry which is preliminary data.</text>
</comment>
<dbReference type="Proteomes" id="UP000438106">
    <property type="component" value="Unassembled WGS sequence"/>
</dbReference>
<dbReference type="GO" id="GO:0005524">
    <property type="term" value="F:ATP binding"/>
    <property type="evidence" value="ECO:0007669"/>
    <property type="project" value="InterPro"/>
</dbReference>
<dbReference type="Gene3D" id="2.40.30.130">
    <property type="match status" value="1"/>
</dbReference>
<dbReference type="Gene3D" id="3.30.980.10">
    <property type="entry name" value="Threonyl-trna Synthetase, Chain A, domain 2"/>
    <property type="match status" value="1"/>
</dbReference>
<dbReference type="InterPro" id="IPR018165">
    <property type="entry name" value="Ala-tRNA-synth_IIc_core"/>
</dbReference>
<dbReference type="InterPro" id="IPR018164">
    <property type="entry name" value="Ala-tRNA-synth_IIc_N"/>
</dbReference>
<dbReference type="EMBL" id="WQRF01000001">
    <property type="protein sequence ID" value="MVS97985.1"/>
    <property type="molecule type" value="Genomic_DNA"/>
</dbReference>
<comment type="subcellular location">
    <subcellularLocation>
        <location evidence="2">Cytoplasm</location>
    </subcellularLocation>
</comment>
<dbReference type="PROSITE" id="PS50860">
    <property type="entry name" value="AA_TRNA_LIGASE_II_ALA"/>
    <property type="match status" value="1"/>
</dbReference>
<evidence type="ECO:0000313" key="8">
    <source>
        <dbReference type="EMBL" id="MVS97985.1"/>
    </source>
</evidence>
<comment type="cofactor">
    <cofactor evidence="1">
        <name>Zn(2+)</name>
        <dbReference type="ChEBI" id="CHEBI:29105"/>
    </cofactor>
</comment>
<reference evidence="8 9" key="1">
    <citation type="submission" date="2019-12" db="EMBL/GenBank/DDBJ databases">
        <title>Devosia maris sp. nov., isolated from the deep seawater.</title>
        <authorList>
            <person name="Liu Y."/>
        </authorList>
    </citation>
    <scope>NUCLEOTIDE SEQUENCE [LARGE SCALE GENOMIC DNA]</scope>
    <source>
        <strain evidence="8 9">L53-10-65</strain>
    </source>
</reference>
<dbReference type="SMART" id="SM00863">
    <property type="entry name" value="tRNA_SAD"/>
    <property type="match status" value="1"/>
</dbReference>
<feature type="domain" description="Alanyl-transfer RNA synthetases family profile" evidence="7">
    <location>
        <begin position="1"/>
        <end position="237"/>
    </location>
</feature>
<dbReference type="SUPFAM" id="SSF50447">
    <property type="entry name" value="Translation proteins"/>
    <property type="match status" value="1"/>
</dbReference>
<evidence type="ECO:0000256" key="4">
    <source>
        <dbReference type="ARBA" id="ARBA00022723"/>
    </source>
</evidence>
<organism evidence="8 9">
    <name type="scientific">Devosia marina</name>
    <dbReference type="NCBI Taxonomy" id="2683198"/>
    <lineage>
        <taxon>Bacteria</taxon>
        <taxon>Pseudomonadati</taxon>
        <taxon>Pseudomonadota</taxon>
        <taxon>Alphaproteobacteria</taxon>
        <taxon>Hyphomicrobiales</taxon>
        <taxon>Devosiaceae</taxon>
        <taxon>Devosia</taxon>
    </lineage>
</organism>
<dbReference type="InterPro" id="IPR051335">
    <property type="entry name" value="Alanyl-tRNA_Editing_Enzymes"/>
</dbReference>
<dbReference type="GO" id="GO:0002161">
    <property type="term" value="F:aminoacyl-tRNA deacylase activity"/>
    <property type="evidence" value="ECO:0007669"/>
    <property type="project" value="UniProtKB-ARBA"/>
</dbReference>
<name>A0A7X3K2K9_9HYPH</name>
<gene>
    <name evidence="8" type="ORF">GO014_02950</name>
</gene>
<dbReference type="GO" id="GO:0046872">
    <property type="term" value="F:metal ion binding"/>
    <property type="evidence" value="ECO:0007669"/>
    <property type="project" value="UniProtKB-KW"/>
</dbReference>
<dbReference type="SUPFAM" id="SSF55186">
    <property type="entry name" value="ThrRS/AlaRS common domain"/>
    <property type="match status" value="1"/>
</dbReference>
<dbReference type="GO" id="GO:0004813">
    <property type="term" value="F:alanine-tRNA ligase activity"/>
    <property type="evidence" value="ECO:0007669"/>
    <property type="project" value="InterPro"/>
</dbReference>
<dbReference type="GO" id="GO:0006419">
    <property type="term" value="P:alanyl-tRNA aminoacylation"/>
    <property type="evidence" value="ECO:0007669"/>
    <property type="project" value="InterPro"/>
</dbReference>
<evidence type="ECO:0000256" key="2">
    <source>
        <dbReference type="ARBA" id="ARBA00004496"/>
    </source>
</evidence>
<sequence length="237" mass="25625">MTEFLFRDDSYLQSTSAQVVEVTSDGGVILDRTVFYATSGGQPGDSGQITRSDGSRVEIATAVHPDGDKTCIVHVMADGSAPPQTGETVSVEINWDRRYRLMRMHTALHLLSVVFPFPVTGGSIGEDKGRLDFDMPEVPADLAALEAQLNSMIEADHAVTSEWISDAEMAEQTDLIKTMKVKPPMGQGKVRLVRIGDVDLQPCGGTHVAGTAEIGRLALGKIEKKGKQNRRVSLLFA</sequence>
<dbReference type="GO" id="GO:0005737">
    <property type="term" value="C:cytoplasm"/>
    <property type="evidence" value="ECO:0007669"/>
    <property type="project" value="UniProtKB-SubCell"/>
</dbReference>
<evidence type="ECO:0000256" key="6">
    <source>
        <dbReference type="ARBA" id="ARBA00032577"/>
    </source>
</evidence>
<evidence type="ECO:0000259" key="7">
    <source>
        <dbReference type="PROSITE" id="PS50860"/>
    </source>
</evidence>
<dbReference type="Pfam" id="PF07973">
    <property type="entry name" value="tRNA_SAD"/>
    <property type="match status" value="1"/>
</dbReference>
<evidence type="ECO:0000256" key="3">
    <source>
        <dbReference type="ARBA" id="ARBA00017959"/>
    </source>
</evidence>
<keyword evidence="9" id="KW-1185">Reference proteome</keyword>
<dbReference type="RefSeq" id="WP_157289063.1">
    <property type="nucleotide sequence ID" value="NZ_WQRF01000001.1"/>
</dbReference>
<dbReference type="Pfam" id="PF01411">
    <property type="entry name" value="tRNA-synt_2c"/>
    <property type="match status" value="1"/>
</dbReference>
<evidence type="ECO:0000256" key="5">
    <source>
        <dbReference type="ARBA" id="ARBA00022833"/>
    </source>
</evidence>
<accession>A0A7X3K2K9</accession>
<keyword evidence="4" id="KW-0479">Metal-binding</keyword>
<dbReference type="InterPro" id="IPR012947">
    <property type="entry name" value="tRNA_SAD"/>
</dbReference>
<dbReference type="PANTHER" id="PTHR43462:SF1">
    <property type="entry name" value="ALANYL-TRNA EDITING PROTEIN AARSD1"/>
    <property type="match status" value="1"/>
</dbReference>
<dbReference type="InterPro" id="IPR018163">
    <property type="entry name" value="Thr/Ala-tRNA-synth_IIc_edit"/>
</dbReference>
<keyword evidence="5" id="KW-0862">Zinc</keyword>